<feature type="transmembrane region" description="Helical" evidence="6">
    <location>
        <begin position="88"/>
        <end position="110"/>
    </location>
</feature>
<dbReference type="Gene3D" id="1.20.1070.10">
    <property type="entry name" value="Rhodopsin 7-helix transmembrane proteins"/>
    <property type="match status" value="1"/>
</dbReference>
<reference evidence="8 9" key="1">
    <citation type="journal article" date="2016" name="Genome Biol. Evol.">
        <title>Gene Family Evolution Reflects Adaptation to Soil Environmental Stressors in the Genome of the Collembolan Orchesella cincta.</title>
        <authorList>
            <person name="Faddeeva-Vakhrusheva A."/>
            <person name="Derks M.F."/>
            <person name="Anvar S.Y."/>
            <person name="Agamennone V."/>
            <person name="Suring W."/>
            <person name="Smit S."/>
            <person name="van Straalen N.M."/>
            <person name="Roelofs D."/>
        </authorList>
    </citation>
    <scope>NUCLEOTIDE SEQUENCE [LARGE SCALE GENOMIC DNA]</scope>
    <source>
        <tissue evidence="8">Mixed pool</tissue>
    </source>
</reference>
<sequence length="426" mass="48174">MVDDSVEYSLQTFSTISTMNDNFVGESSDEIINATQFSYCGAGLKAFGDAYSLFHGYTSLVVCLFGTVANILNVITLTRAQMRNPTNAIFTALAIADLLNMTEYIPYAIYRIYFSHQKTYGWAVYVLIHSHISQVCHTISIWLNVTLAVWRYIMVTCPLRSRALCTMARAKFAIALAYFISPVLCIPIYLNFSVKEIVKNGMDMGNSSGGTGVEYQYVVELSNFALENPALKAVNFWFYSVVIKLIPCAILSVVSIFLILSLIGRNKQKSQFLTNRLGGGQNDGENEICGFDRTTKMLLVVLLLFLFTEFPQGLLGLFSGSKGEGDRYFRACYMPFADLMDFFALLNNAINFILYCTMGHKFRETFSQTFKVQEIKKFWRQRALQNIHPVDETPKKPYVILVPLPNITQFRSVFEGKDPFVIETLI</sequence>
<feature type="transmembrane region" description="Helical" evidence="6">
    <location>
        <begin position="339"/>
        <end position="358"/>
    </location>
</feature>
<dbReference type="GO" id="GO:0008528">
    <property type="term" value="F:G protein-coupled peptide receptor activity"/>
    <property type="evidence" value="ECO:0007669"/>
    <property type="project" value="InterPro"/>
</dbReference>
<dbReference type="InterPro" id="IPR053219">
    <property type="entry name" value="GPCR_Dmsr-1"/>
</dbReference>
<dbReference type="AlphaFoldDB" id="A0A1D2MRS9"/>
<name>A0A1D2MRS9_ORCCI</name>
<dbReference type="GO" id="GO:0005886">
    <property type="term" value="C:plasma membrane"/>
    <property type="evidence" value="ECO:0007669"/>
    <property type="project" value="TreeGrafter"/>
</dbReference>
<evidence type="ECO:0000259" key="7">
    <source>
        <dbReference type="PROSITE" id="PS50262"/>
    </source>
</evidence>
<organism evidence="8 9">
    <name type="scientific">Orchesella cincta</name>
    <name type="common">Springtail</name>
    <name type="synonym">Podura cincta</name>
    <dbReference type="NCBI Taxonomy" id="48709"/>
    <lineage>
        <taxon>Eukaryota</taxon>
        <taxon>Metazoa</taxon>
        <taxon>Ecdysozoa</taxon>
        <taxon>Arthropoda</taxon>
        <taxon>Hexapoda</taxon>
        <taxon>Collembola</taxon>
        <taxon>Entomobryomorpha</taxon>
        <taxon>Entomobryoidea</taxon>
        <taxon>Orchesellidae</taxon>
        <taxon>Orchesellinae</taxon>
        <taxon>Orchesella</taxon>
    </lineage>
</organism>
<feature type="domain" description="G-protein coupled receptors family 1 profile" evidence="7">
    <location>
        <begin position="69"/>
        <end position="355"/>
    </location>
</feature>
<dbReference type="OMA" id="CHAASDM"/>
<accession>A0A1D2MRS9</accession>
<comment type="caution">
    <text evidence="8">The sequence shown here is derived from an EMBL/GenBank/DDBJ whole genome shotgun (WGS) entry which is preliminary data.</text>
</comment>
<evidence type="ECO:0000313" key="9">
    <source>
        <dbReference type="Proteomes" id="UP000094527"/>
    </source>
</evidence>
<dbReference type="SUPFAM" id="SSF81321">
    <property type="entry name" value="Family A G protein-coupled receptor-like"/>
    <property type="match status" value="1"/>
</dbReference>
<keyword evidence="9" id="KW-1185">Reference proteome</keyword>
<dbReference type="InterPro" id="IPR019427">
    <property type="entry name" value="7TM_GPCR_serpentine_rcpt_Srw"/>
</dbReference>
<evidence type="ECO:0000256" key="6">
    <source>
        <dbReference type="SAM" id="Phobius"/>
    </source>
</evidence>
<evidence type="ECO:0000256" key="1">
    <source>
        <dbReference type="ARBA" id="ARBA00004370"/>
    </source>
</evidence>
<dbReference type="PRINTS" id="PR00237">
    <property type="entry name" value="GPCRRHODOPSN"/>
</dbReference>
<evidence type="ECO:0000313" key="8">
    <source>
        <dbReference type="EMBL" id="ODM95514.1"/>
    </source>
</evidence>
<evidence type="ECO:0000256" key="3">
    <source>
        <dbReference type="ARBA" id="ARBA00022692"/>
    </source>
</evidence>
<evidence type="ECO:0000256" key="4">
    <source>
        <dbReference type="ARBA" id="ARBA00022989"/>
    </source>
</evidence>
<feature type="transmembrane region" description="Helical" evidence="6">
    <location>
        <begin position="236"/>
        <end position="263"/>
    </location>
</feature>
<evidence type="ECO:0000256" key="2">
    <source>
        <dbReference type="ARBA" id="ARBA00010663"/>
    </source>
</evidence>
<keyword evidence="5 6" id="KW-0472">Membrane</keyword>
<proteinExistence type="inferred from homology"/>
<dbReference type="InterPro" id="IPR000276">
    <property type="entry name" value="GPCR_Rhodpsn"/>
</dbReference>
<dbReference type="Pfam" id="PF10324">
    <property type="entry name" value="7TM_GPCR_Srw"/>
    <property type="match status" value="1"/>
</dbReference>
<dbReference type="InterPro" id="IPR017452">
    <property type="entry name" value="GPCR_Rhodpsn_7TM"/>
</dbReference>
<protein>
    <submittedName>
        <fullName evidence="8">Sex peptide receptor</fullName>
    </submittedName>
</protein>
<feature type="transmembrane region" description="Helical" evidence="6">
    <location>
        <begin position="170"/>
        <end position="190"/>
    </location>
</feature>
<keyword evidence="4 6" id="KW-1133">Transmembrane helix</keyword>
<comment type="similarity">
    <text evidence="2">Belongs to the G-protein coupled receptor 1 family.</text>
</comment>
<dbReference type="OrthoDB" id="5864054at2759"/>
<dbReference type="PANTHER" id="PTHR46273">
    <property type="entry name" value="MYOSUPPRESSIN RECEPTOR 1, ISOFORM B-RELATED"/>
    <property type="match status" value="1"/>
</dbReference>
<feature type="transmembrane region" description="Helical" evidence="6">
    <location>
        <begin position="297"/>
        <end position="319"/>
    </location>
</feature>
<gene>
    <name evidence="8" type="ORF">Ocin01_11166</name>
</gene>
<feature type="transmembrane region" description="Helical" evidence="6">
    <location>
        <begin position="122"/>
        <end position="150"/>
    </location>
</feature>
<keyword evidence="8" id="KW-0675">Receptor</keyword>
<dbReference type="CDD" id="cd14978">
    <property type="entry name" value="7tmA_FMRFamide_R-like"/>
    <property type="match status" value="1"/>
</dbReference>
<comment type="subcellular location">
    <subcellularLocation>
        <location evidence="1">Membrane</location>
    </subcellularLocation>
</comment>
<feature type="transmembrane region" description="Helical" evidence="6">
    <location>
        <begin position="54"/>
        <end position="76"/>
    </location>
</feature>
<dbReference type="STRING" id="48709.A0A1D2MRS9"/>
<evidence type="ECO:0000256" key="5">
    <source>
        <dbReference type="ARBA" id="ARBA00023136"/>
    </source>
</evidence>
<dbReference type="PANTHER" id="PTHR46273:SF4">
    <property type="entry name" value="AT19640P"/>
    <property type="match status" value="1"/>
</dbReference>
<dbReference type="EMBL" id="LJIJ01000661">
    <property type="protein sequence ID" value="ODM95514.1"/>
    <property type="molecule type" value="Genomic_DNA"/>
</dbReference>
<dbReference type="PROSITE" id="PS50262">
    <property type="entry name" value="G_PROTEIN_RECEP_F1_2"/>
    <property type="match status" value="1"/>
</dbReference>
<keyword evidence="3 6" id="KW-0812">Transmembrane</keyword>
<dbReference type="Proteomes" id="UP000094527">
    <property type="component" value="Unassembled WGS sequence"/>
</dbReference>